<comment type="caution">
    <text evidence="2">The sequence shown here is derived from an EMBL/GenBank/DDBJ whole genome shotgun (WGS) entry which is preliminary data.</text>
</comment>
<dbReference type="Proteomes" id="UP000676996">
    <property type="component" value="Unassembled WGS sequence"/>
</dbReference>
<proteinExistence type="predicted"/>
<reference evidence="2" key="1">
    <citation type="submission" date="2021-04" db="EMBL/GenBank/DDBJ databases">
        <title>Ouciella asimina sp. nov., isolated from the surface seawater in the hydrothermal field of Okinawa Trough.</title>
        <authorList>
            <person name="Shuang W."/>
        </authorList>
    </citation>
    <scope>NUCLEOTIDE SEQUENCE</scope>
    <source>
        <strain evidence="2">LXI357</strain>
    </source>
</reference>
<protein>
    <submittedName>
        <fullName evidence="2">Uncharacterized protein</fullName>
    </submittedName>
</protein>
<dbReference type="AlphaFoldDB" id="A0A8T4IIG0"/>
<organism evidence="2 3">
    <name type="scientific">Stakelama marina</name>
    <dbReference type="NCBI Taxonomy" id="2826939"/>
    <lineage>
        <taxon>Bacteria</taxon>
        <taxon>Pseudomonadati</taxon>
        <taxon>Pseudomonadota</taxon>
        <taxon>Alphaproteobacteria</taxon>
        <taxon>Sphingomonadales</taxon>
        <taxon>Sphingomonadaceae</taxon>
        <taxon>Stakelama</taxon>
    </lineage>
</organism>
<keyword evidence="1" id="KW-0732">Signal</keyword>
<dbReference type="EMBL" id="JAGRQC010000004">
    <property type="protein sequence ID" value="MBR0553822.1"/>
    <property type="molecule type" value="Genomic_DNA"/>
</dbReference>
<gene>
    <name evidence="2" type="ORF">J7S20_15035</name>
</gene>
<name>A0A8T4IIG0_9SPHN</name>
<feature type="signal peptide" evidence="1">
    <location>
        <begin position="1"/>
        <end position="19"/>
    </location>
</feature>
<feature type="chain" id="PRO_5035848951" evidence="1">
    <location>
        <begin position="20"/>
        <end position="268"/>
    </location>
</feature>
<evidence type="ECO:0000313" key="2">
    <source>
        <dbReference type="EMBL" id="MBR0553822.1"/>
    </source>
</evidence>
<evidence type="ECO:0000313" key="3">
    <source>
        <dbReference type="Proteomes" id="UP000676996"/>
    </source>
</evidence>
<dbReference type="RefSeq" id="WP_284055063.1">
    <property type="nucleotide sequence ID" value="NZ_JAGRQC010000004.1"/>
</dbReference>
<keyword evidence="3" id="KW-1185">Reference proteome</keyword>
<sequence length="268" mass="29182">MLDLVALVAAATAVQPAAAAPFSPPLDRTLQLRISQTRSEDGRRKRFVVRRTVRFAREGDGFVAELVTIGADGANAGSAGSRFEAAMASLMGRTIRYHLDTRGRVRSIDELGVLWKSLTAAVAEEARKAHPERKGYAERIISSLGGLPVAQRQRMLATMLTSVIEVDAAERGVMPVKAVTLPAQPPFGQDQRLEGTERSWREGNRLVVSERFAGDLKIPDGSGAVAHIETDIVRRVDPLTGMLVRSRKTKRTTIGDETRSSVTEITLE</sequence>
<evidence type="ECO:0000256" key="1">
    <source>
        <dbReference type="SAM" id="SignalP"/>
    </source>
</evidence>
<accession>A0A8T4IIG0</accession>